<dbReference type="AlphaFoldDB" id="A0A0B2STW8"/>
<name>A0A0B2STW8_GLYSO</name>
<dbReference type="EMBL" id="KN639788">
    <property type="protein sequence ID" value="KHN48363.1"/>
    <property type="molecule type" value="Genomic_DNA"/>
</dbReference>
<dbReference type="Proteomes" id="UP000053555">
    <property type="component" value="Unassembled WGS sequence"/>
</dbReference>
<proteinExistence type="predicted"/>
<accession>A0A0B2STW8</accession>
<evidence type="ECO:0000313" key="1">
    <source>
        <dbReference type="EMBL" id="KHN48363.1"/>
    </source>
</evidence>
<organism evidence="1">
    <name type="scientific">Glycine soja</name>
    <name type="common">Wild soybean</name>
    <dbReference type="NCBI Taxonomy" id="3848"/>
    <lineage>
        <taxon>Eukaryota</taxon>
        <taxon>Viridiplantae</taxon>
        <taxon>Streptophyta</taxon>
        <taxon>Embryophyta</taxon>
        <taxon>Tracheophyta</taxon>
        <taxon>Spermatophyta</taxon>
        <taxon>Magnoliopsida</taxon>
        <taxon>eudicotyledons</taxon>
        <taxon>Gunneridae</taxon>
        <taxon>Pentapetalae</taxon>
        <taxon>rosids</taxon>
        <taxon>fabids</taxon>
        <taxon>Fabales</taxon>
        <taxon>Fabaceae</taxon>
        <taxon>Papilionoideae</taxon>
        <taxon>50 kb inversion clade</taxon>
        <taxon>NPAAA clade</taxon>
        <taxon>indigoferoid/millettioid clade</taxon>
        <taxon>Phaseoleae</taxon>
        <taxon>Glycine</taxon>
        <taxon>Glycine subgen. Soja</taxon>
    </lineage>
</organism>
<reference evidence="1" key="1">
    <citation type="submission" date="2014-07" db="EMBL/GenBank/DDBJ databases">
        <title>Identification of a novel salt tolerance gene in wild soybean by whole-genome sequencing.</title>
        <authorList>
            <person name="Lam H.-M."/>
            <person name="Qi X."/>
            <person name="Li M.-W."/>
            <person name="Liu X."/>
            <person name="Xie M."/>
            <person name="Ni M."/>
            <person name="Xu X."/>
        </authorList>
    </citation>
    <scope>NUCLEOTIDE SEQUENCE [LARGE SCALE GENOMIC DNA]</scope>
    <source>
        <tissue evidence="1">Root</tissue>
    </source>
</reference>
<sequence>MSQAVINDNERDIVIGTLHSDLTSFNQSINIIISVASDKALSFSYIAKEFKTFEKGALDAEEQIQKAHVTKISYTRLFQSDKPITKGQAAMALATGDVLEMLLKYSICRP</sequence>
<protein>
    <submittedName>
        <fullName evidence="1">Uncharacterized protein</fullName>
    </submittedName>
</protein>
<gene>
    <name evidence="1" type="ORF">glysoja_043356</name>
</gene>